<protein>
    <submittedName>
        <fullName evidence="2">Uncharacterized protein</fullName>
    </submittedName>
</protein>
<dbReference type="AlphaFoldDB" id="A0AAN6GKB8"/>
<feature type="compositionally biased region" description="Low complexity" evidence="1">
    <location>
        <begin position="75"/>
        <end position="90"/>
    </location>
</feature>
<keyword evidence="3" id="KW-1185">Reference proteome</keyword>
<feature type="compositionally biased region" description="Basic and acidic residues" evidence="1">
    <location>
        <begin position="1"/>
        <end position="17"/>
    </location>
</feature>
<proteinExistence type="predicted"/>
<gene>
    <name evidence="2" type="ORF">OC846_005697</name>
</gene>
<feature type="compositionally biased region" description="Acidic residues" evidence="1">
    <location>
        <begin position="37"/>
        <end position="46"/>
    </location>
</feature>
<dbReference type="Proteomes" id="UP001176517">
    <property type="component" value="Unassembled WGS sequence"/>
</dbReference>
<comment type="caution">
    <text evidence="2">The sequence shown here is derived from an EMBL/GenBank/DDBJ whole genome shotgun (WGS) entry which is preliminary data.</text>
</comment>
<reference evidence="2" key="1">
    <citation type="journal article" date="2023" name="PhytoFront">
        <title>Draft Genome Resources of Seven Strains of Tilletia horrida, Causal Agent of Kernel Smut of Rice.</title>
        <authorList>
            <person name="Khanal S."/>
            <person name="Antony Babu S."/>
            <person name="Zhou X.G."/>
        </authorList>
    </citation>
    <scope>NUCLEOTIDE SEQUENCE</scope>
    <source>
        <strain evidence="2">TX6</strain>
    </source>
</reference>
<evidence type="ECO:0000313" key="3">
    <source>
        <dbReference type="Proteomes" id="UP001176517"/>
    </source>
</evidence>
<feature type="region of interest" description="Disordered" evidence="1">
    <location>
        <begin position="1"/>
        <end position="90"/>
    </location>
</feature>
<organism evidence="2 3">
    <name type="scientific">Tilletia horrida</name>
    <dbReference type="NCBI Taxonomy" id="155126"/>
    <lineage>
        <taxon>Eukaryota</taxon>
        <taxon>Fungi</taxon>
        <taxon>Dikarya</taxon>
        <taxon>Basidiomycota</taxon>
        <taxon>Ustilaginomycotina</taxon>
        <taxon>Exobasidiomycetes</taxon>
        <taxon>Tilletiales</taxon>
        <taxon>Tilletiaceae</taxon>
        <taxon>Tilletia</taxon>
    </lineage>
</organism>
<dbReference type="EMBL" id="JAPDMZ010000234">
    <property type="protein sequence ID" value="KAK0545375.1"/>
    <property type="molecule type" value="Genomic_DNA"/>
</dbReference>
<accession>A0AAN6GKB8</accession>
<evidence type="ECO:0000313" key="2">
    <source>
        <dbReference type="EMBL" id="KAK0545375.1"/>
    </source>
</evidence>
<feature type="compositionally biased region" description="Basic and acidic residues" evidence="1">
    <location>
        <begin position="47"/>
        <end position="65"/>
    </location>
</feature>
<name>A0AAN6GKB8_9BASI</name>
<evidence type="ECO:0000256" key="1">
    <source>
        <dbReference type="SAM" id="MobiDB-lite"/>
    </source>
</evidence>
<sequence>MVREVLSKSAAVKDKHLAKNWPGSSAGPNKTRAGADDQLDYEELAAEDAKRELEEARREDAEEASRQQGSSVEASTTSIDTSTTASSSSS</sequence>